<sequence>MCRGWVRVRNHFAKLSYFTSFAMTGKTNRNDIKLMFGRITVPMMVFFSLIGTVVALQSIRTGQVADSDGILNGFNCLSLSWKPSSTLISRAASVCLTNITLSIGFSDRLSSFSATIFRTTLSIEFFVFLGLLRYFTTNYTFALIAIFSCSILMKFRNRFGLLANTAGFGYDGLRHSRLLNRRLCLEPVAGTYQRSACLIIT</sequence>
<gene>
    <name evidence="2" type="ORF">LCGC14_0400470</name>
</gene>
<accession>A0A0F9TF52</accession>
<keyword evidence="1" id="KW-0812">Transmembrane</keyword>
<evidence type="ECO:0000256" key="1">
    <source>
        <dbReference type="SAM" id="Phobius"/>
    </source>
</evidence>
<dbReference type="AlphaFoldDB" id="A0A0F9TF52"/>
<evidence type="ECO:0000313" key="2">
    <source>
        <dbReference type="EMBL" id="KKN73472.1"/>
    </source>
</evidence>
<proteinExistence type="predicted"/>
<name>A0A0F9TF52_9ZZZZ</name>
<feature type="transmembrane region" description="Helical" evidence="1">
    <location>
        <begin position="138"/>
        <end position="155"/>
    </location>
</feature>
<dbReference type="EMBL" id="LAZR01000343">
    <property type="protein sequence ID" value="KKN73472.1"/>
    <property type="molecule type" value="Genomic_DNA"/>
</dbReference>
<keyword evidence="1" id="KW-1133">Transmembrane helix</keyword>
<reference evidence="2" key="1">
    <citation type="journal article" date="2015" name="Nature">
        <title>Complex archaea that bridge the gap between prokaryotes and eukaryotes.</title>
        <authorList>
            <person name="Spang A."/>
            <person name="Saw J.H."/>
            <person name="Jorgensen S.L."/>
            <person name="Zaremba-Niedzwiedzka K."/>
            <person name="Martijn J."/>
            <person name="Lind A.E."/>
            <person name="van Eijk R."/>
            <person name="Schleper C."/>
            <person name="Guy L."/>
            <person name="Ettema T.J."/>
        </authorList>
    </citation>
    <scope>NUCLEOTIDE SEQUENCE</scope>
</reference>
<organism evidence="2">
    <name type="scientific">marine sediment metagenome</name>
    <dbReference type="NCBI Taxonomy" id="412755"/>
    <lineage>
        <taxon>unclassified sequences</taxon>
        <taxon>metagenomes</taxon>
        <taxon>ecological metagenomes</taxon>
    </lineage>
</organism>
<keyword evidence="1" id="KW-0472">Membrane</keyword>
<comment type="caution">
    <text evidence="2">The sequence shown here is derived from an EMBL/GenBank/DDBJ whole genome shotgun (WGS) entry which is preliminary data.</text>
</comment>
<feature type="transmembrane region" description="Helical" evidence="1">
    <location>
        <begin position="39"/>
        <end position="59"/>
    </location>
</feature>
<protein>
    <submittedName>
        <fullName evidence="2">Uncharacterized protein</fullName>
    </submittedName>
</protein>